<sequence length="446" mass="51304">MSADLVFKTVYCMETLQQVTVVKYPSGDFENYSFNAIQKRFFPVKCQDCIATQMDSDLTPRQTAWCPHNQQNILFAYNHVLKQVLQYHFIHETNSFNEILCKDCKPDEDLDEKRNVIMACSPSSKKPFLIRMNSEGRVQKMQWDADKETYVIIAASEINALTTRPAVVEKEDSPLMESDLIPLHRELHEALPNAMIILAKHKDTGEYGSYVFHRFSHQFLEVVLPGIDVFKPPFKPLPRCIGLVKSAKTQEGINLQHTYGVPGIQKYIYRRVEKAFELMEDAPVIQKVSQLDKLLKDALETRIHQWDRKFIEKIRPFMKIQDGEEKGWESSESSDDDCEFRELPSESVMKSKIDKKKIKKPARARPEPRIRNLPCEFFTFTNQPNTTNSRALQTRVLPCLVSKVIQPSAPADPKPAEQSEPTDTKNASEAEDSFEIVSAEELPKEE</sequence>
<gene>
    <name evidence="2" type="primary">Cni-C35E7.6</name>
    <name evidence="2" type="synonym">Cnig_chr_I.g2936</name>
    <name evidence="2" type="ORF">B9Z55_002936</name>
</gene>
<dbReference type="PANTHER" id="PTHR21504:SF2">
    <property type="entry name" value="CABIT DOMAIN-CONTAINING PROTEIN"/>
    <property type="match status" value="1"/>
</dbReference>
<proteinExistence type="predicted"/>
<dbReference type="AlphaFoldDB" id="A0A2G5VMS7"/>
<evidence type="ECO:0000313" key="2">
    <source>
        <dbReference type="EMBL" id="PIC53088.1"/>
    </source>
</evidence>
<evidence type="ECO:0000313" key="3">
    <source>
        <dbReference type="Proteomes" id="UP000230233"/>
    </source>
</evidence>
<comment type="caution">
    <text evidence="2">The sequence shown here is derived from an EMBL/GenBank/DDBJ whole genome shotgun (WGS) entry which is preliminary data.</text>
</comment>
<reference evidence="3" key="1">
    <citation type="submission" date="2017-10" db="EMBL/GenBank/DDBJ databases">
        <title>Rapid genome shrinkage in a self-fertile nematode reveals novel sperm competition proteins.</title>
        <authorList>
            <person name="Yin D."/>
            <person name="Schwarz E.M."/>
            <person name="Thomas C.G."/>
            <person name="Felde R.L."/>
            <person name="Korf I.F."/>
            <person name="Cutter A.D."/>
            <person name="Schartner C.M."/>
            <person name="Ralston E.J."/>
            <person name="Meyer B.J."/>
            <person name="Haag E.S."/>
        </authorList>
    </citation>
    <scope>NUCLEOTIDE SEQUENCE [LARGE SCALE GENOMIC DNA]</scope>
    <source>
        <strain evidence="3">JU1422</strain>
    </source>
</reference>
<dbReference type="Proteomes" id="UP000230233">
    <property type="component" value="Chromosome I"/>
</dbReference>
<dbReference type="InterPro" id="IPR039908">
    <property type="entry name" value="Sepa-1"/>
</dbReference>
<dbReference type="PANTHER" id="PTHR21504">
    <property type="entry name" value="IG-LIKE DOMAIN-CONTAINING PROTEIN-RELATED-RELATED"/>
    <property type="match status" value="1"/>
</dbReference>
<accession>A0A2G5VMS7</accession>
<evidence type="ECO:0000256" key="1">
    <source>
        <dbReference type="SAM" id="MobiDB-lite"/>
    </source>
</evidence>
<dbReference type="GO" id="GO:0006914">
    <property type="term" value="P:autophagy"/>
    <property type="evidence" value="ECO:0007669"/>
    <property type="project" value="InterPro"/>
</dbReference>
<dbReference type="OrthoDB" id="5871171at2759"/>
<dbReference type="EMBL" id="PDUG01000001">
    <property type="protein sequence ID" value="PIC53088.1"/>
    <property type="molecule type" value="Genomic_DNA"/>
</dbReference>
<feature type="compositionally biased region" description="Basic and acidic residues" evidence="1">
    <location>
        <begin position="414"/>
        <end position="428"/>
    </location>
</feature>
<keyword evidence="3" id="KW-1185">Reference proteome</keyword>
<name>A0A2G5VMS7_9PELO</name>
<organism evidence="2 3">
    <name type="scientific">Caenorhabditis nigoni</name>
    <dbReference type="NCBI Taxonomy" id="1611254"/>
    <lineage>
        <taxon>Eukaryota</taxon>
        <taxon>Metazoa</taxon>
        <taxon>Ecdysozoa</taxon>
        <taxon>Nematoda</taxon>
        <taxon>Chromadorea</taxon>
        <taxon>Rhabditida</taxon>
        <taxon>Rhabditina</taxon>
        <taxon>Rhabditomorpha</taxon>
        <taxon>Rhabditoidea</taxon>
        <taxon>Rhabditidae</taxon>
        <taxon>Peloderinae</taxon>
        <taxon>Caenorhabditis</taxon>
    </lineage>
</organism>
<protein>
    <submittedName>
        <fullName evidence="2">Uncharacterized protein</fullName>
    </submittedName>
</protein>
<feature type="region of interest" description="Disordered" evidence="1">
    <location>
        <begin position="406"/>
        <end position="446"/>
    </location>
</feature>
<dbReference type="STRING" id="1611254.A0A2G5VMS7"/>
<feature type="region of interest" description="Disordered" evidence="1">
    <location>
        <begin position="323"/>
        <end position="344"/>
    </location>
</feature>